<dbReference type="SUPFAM" id="SSF48208">
    <property type="entry name" value="Six-hairpin glycosidases"/>
    <property type="match status" value="1"/>
</dbReference>
<keyword evidence="1" id="KW-0808">Transferase</keyword>
<dbReference type="GO" id="GO:0005975">
    <property type="term" value="P:carbohydrate metabolic process"/>
    <property type="evidence" value="ECO:0007669"/>
    <property type="project" value="InterPro"/>
</dbReference>
<dbReference type="InterPro" id="IPR008928">
    <property type="entry name" value="6-hairpin_glycosidase_sf"/>
</dbReference>
<dbReference type="GO" id="GO:0016740">
    <property type="term" value="F:transferase activity"/>
    <property type="evidence" value="ECO:0007669"/>
    <property type="project" value="UniProtKB-KW"/>
</dbReference>
<dbReference type="AlphaFoldDB" id="A0AA95KSR3"/>
<accession>A0AA95KSR3</accession>
<proteinExistence type="predicted"/>
<organism evidence="1 2">
    <name type="scientific">Paenibacillus woosongensis</name>
    <dbReference type="NCBI Taxonomy" id="307580"/>
    <lineage>
        <taxon>Bacteria</taxon>
        <taxon>Bacillati</taxon>
        <taxon>Bacillota</taxon>
        <taxon>Bacilli</taxon>
        <taxon>Bacillales</taxon>
        <taxon>Paenibacillaceae</taxon>
        <taxon>Paenibacillus</taxon>
    </lineage>
</organism>
<dbReference type="Gene3D" id="1.50.10.10">
    <property type="match status" value="1"/>
</dbReference>
<dbReference type="RefSeq" id="WP_283925446.1">
    <property type="nucleotide sequence ID" value="NZ_CP126084.1"/>
</dbReference>
<sequence length="372" mass="41878">MTATISRRLPGLAHLRRLTDDTGITEHAHGKIPRRKEGYSTDDQARALWASLELLELSGEQDRPLLLPLIDIYLAFMLWVQKEDGHYHNNIAYDRSAEPETPSEDCLGRCLWASALAYCRLEDPGRQLAAETLLAHSLPLVSTLRTPRGWAHALAALGLLKRHGYHDGRIHGAAAASAFSAELADSVIQELARRLKQSYRSHAAEEWQWYEAEMTYSNGLLPWGMLWAYESTRDREVLDIALSSLDFLILRSRSPEGHIRPIGNRGWCSRHSRALWDQQPIDVMKLMLACIKADELTGGTRYRETARACRDWFYGDNDAGVPLADHEEGSCCDGLQESGANLNRGAESTISYLLAEVMYEEHLANEKQAIEK</sequence>
<protein>
    <submittedName>
        <fullName evidence="1">Glycosyl transferase</fullName>
    </submittedName>
</protein>
<dbReference type="KEGG" id="pwn:QNH46_17760"/>
<evidence type="ECO:0000313" key="1">
    <source>
        <dbReference type="EMBL" id="WHX47963.1"/>
    </source>
</evidence>
<dbReference type="EMBL" id="CP126084">
    <property type="protein sequence ID" value="WHX47963.1"/>
    <property type="molecule type" value="Genomic_DNA"/>
</dbReference>
<evidence type="ECO:0000313" key="2">
    <source>
        <dbReference type="Proteomes" id="UP001177943"/>
    </source>
</evidence>
<gene>
    <name evidence="1" type="ORF">QNH46_17760</name>
</gene>
<name>A0AA95KSR3_9BACL</name>
<dbReference type="InterPro" id="IPR012341">
    <property type="entry name" value="6hp_glycosidase-like_sf"/>
</dbReference>
<dbReference type="Proteomes" id="UP001177943">
    <property type="component" value="Chromosome"/>
</dbReference>
<reference evidence="1" key="1">
    <citation type="submission" date="2023-05" db="EMBL/GenBank/DDBJ databases">
        <title>Comparative genomics of Bacillaceae isolates and their secondary metabolite potential.</title>
        <authorList>
            <person name="Song L."/>
            <person name="Nielsen L.J."/>
            <person name="Mohite O."/>
            <person name="Xu X."/>
            <person name="Weber T."/>
            <person name="Kovacs A.T."/>
        </authorList>
    </citation>
    <scope>NUCLEOTIDE SEQUENCE</scope>
    <source>
        <strain evidence="1">B2_4</strain>
    </source>
</reference>